<dbReference type="EMBL" id="GBRH01230197">
    <property type="protein sequence ID" value="JAD67698.1"/>
    <property type="molecule type" value="Transcribed_RNA"/>
</dbReference>
<proteinExistence type="predicted"/>
<reference evidence="1" key="2">
    <citation type="journal article" date="2015" name="Data Brief">
        <title>Shoot transcriptome of the giant reed, Arundo donax.</title>
        <authorList>
            <person name="Barrero R.A."/>
            <person name="Guerrero F.D."/>
            <person name="Moolhuijzen P."/>
            <person name="Goolsby J.A."/>
            <person name="Tidwell J."/>
            <person name="Bellgard S.E."/>
            <person name="Bellgard M.I."/>
        </authorList>
    </citation>
    <scope>NUCLEOTIDE SEQUENCE</scope>
    <source>
        <tissue evidence="1">Shoot tissue taken approximately 20 cm above the soil surface</tissue>
    </source>
</reference>
<reference evidence="1" key="1">
    <citation type="submission" date="2014-09" db="EMBL/GenBank/DDBJ databases">
        <authorList>
            <person name="Magalhaes I.L.F."/>
            <person name="Oliveira U."/>
            <person name="Santos F.R."/>
            <person name="Vidigal T.H.D.A."/>
            <person name="Brescovit A.D."/>
            <person name="Santos A.J."/>
        </authorList>
    </citation>
    <scope>NUCLEOTIDE SEQUENCE</scope>
    <source>
        <tissue evidence="1">Shoot tissue taken approximately 20 cm above the soil surface</tissue>
    </source>
</reference>
<organism evidence="1">
    <name type="scientific">Arundo donax</name>
    <name type="common">Giant reed</name>
    <name type="synonym">Donax arundinaceus</name>
    <dbReference type="NCBI Taxonomy" id="35708"/>
    <lineage>
        <taxon>Eukaryota</taxon>
        <taxon>Viridiplantae</taxon>
        <taxon>Streptophyta</taxon>
        <taxon>Embryophyta</taxon>
        <taxon>Tracheophyta</taxon>
        <taxon>Spermatophyta</taxon>
        <taxon>Magnoliopsida</taxon>
        <taxon>Liliopsida</taxon>
        <taxon>Poales</taxon>
        <taxon>Poaceae</taxon>
        <taxon>PACMAD clade</taxon>
        <taxon>Arundinoideae</taxon>
        <taxon>Arundineae</taxon>
        <taxon>Arundo</taxon>
    </lineage>
</organism>
<dbReference type="AlphaFoldDB" id="A0A0A9BZS1"/>
<name>A0A0A9BZS1_ARUDO</name>
<evidence type="ECO:0000313" key="1">
    <source>
        <dbReference type="EMBL" id="JAD67698.1"/>
    </source>
</evidence>
<sequence length="27" mass="3255">MIKSTLNMSSISDYLHKYLQKRRTVKL</sequence>
<protein>
    <submittedName>
        <fullName evidence="1">Uncharacterized protein</fullName>
    </submittedName>
</protein>
<accession>A0A0A9BZS1</accession>